<evidence type="ECO:0000256" key="1">
    <source>
        <dbReference type="SAM" id="Phobius"/>
    </source>
</evidence>
<name>A0A1F5TCP4_9BACT</name>
<dbReference type="SUPFAM" id="SSF52540">
    <property type="entry name" value="P-loop containing nucleoside triphosphate hydrolases"/>
    <property type="match status" value="1"/>
</dbReference>
<accession>A0A1F5TCP4</accession>
<dbReference type="Gene3D" id="3.40.50.300">
    <property type="entry name" value="P-loop containing nucleotide triphosphate hydrolases"/>
    <property type="match status" value="2"/>
</dbReference>
<evidence type="ECO:0000313" key="5">
    <source>
        <dbReference type="Proteomes" id="UP000178656"/>
    </source>
</evidence>
<organism evidence="4 5">
    <name type="scientific">Candidatus Falkowbacteria bacterium RIFOXYC2_FULL_48_21</name>
    <dbReference type="NCBI Taxonomy" id="1798005"/>
    <lineage>
        <taxon>Bacteria</taxon>
        <taxon>Candidatus Falkowiibacteriota</taxon>
    </lineage>
</organism>
<dbReference type="EMBL" id="MFGM01000030">
    <property type="protein sequence ID" value="OGF36679.1"/>
    <property type="molecule type" value="Genomic_DNA"/>
</dbReference>
<feature type="transmembrane region" description="Helical" evidence="1">
    <location>
        <begin position="20"/>
        <end position="42"/>
    </location>
</feature>
<dbReference type="PANTHER" id="PTHR30121:SF11">
    <property type="entry name" value="AAA+ ATPASE DOMAIN-CONTAINING PROTEIN"/>
    <property type="match status" value="1"/>
</dbReference>
<evidence type="ECO:0000259" key="3">
    <source>
        <dbReference type="Pfam" id="PF26449"/>
    </source>
</evidence>
<dbReference type="InterPro" id="IPR019476">
    <property type="entry name" value="T4SS_TraD_DNA-bd"/>
</dbReference>
<dbReference type="PANTHER" id="PTHR30121">
    <property type="entry name" value="UNCHARACTERIZED PROTEIN YJGR-RELATED"/>
    <property type="match status" value="1"/>
</dbReference>
<feature type="domain" description="Type IV secretion system coupling protein TraD DNA-binding" evidence="2">
    <location>
        <begin position="421"/>
        <end position="747"/>
    </location>
</feature>
<keyword evidence="1" id="KW-1133">Transmembrane helix</keyword>
<dbReference type="InterPro" id="IPR058441">
    <property type="entry name" value="DUF8128"/>
</dbReference>
<proteinExistence type="predicted"/>
<dbReference type="InterPro" id="IPR027417">
    <property type="entry name" value="P-loop_NTPase"/>
</dbReference>
<dbReference type="Pfam" id="PF10412">
    <property type="entry name" value="TrwB_AAD_bind"/>
    <property type="match status" value="1"/>
</dbReference>
<protein>
    <submittedName>
        <fullName evidence="4">Uncharacterized protein</fullName>
    </submittedName>
</protein>
<dbReference type="InterPro" id="IPR051162">
    <property type="entry name" value="T4SS_component"/>
</dbReference>
<evidence type="ECO:0000259" key="2">
    <source>
        <dbReference type="Pfam" id="PF10412"/>
    </source>
</evidence>
<keyword evidence="1" id="KW-0472">Membrane</keyword>
<evidence type="ECO:0000313" key="4">
    <source>
        <dbReference type="EMBL" id="OGF36679.1"/>
    </source>
</evidence>
<feature type="domain" description="DUF8128" evidence="3">
    <location>
        <begin position="112"/>
        <end position="382"/>
    </location>
</feature>
<dbReference type="Pfam" id="PF26449">
    <property type="entry name" value="DUF8128"/>
    <property type="match status" value="1"/>
</dbReference>
<gene>
    <name evidence="4" type="ORF">A2482_01215</name>
</gene>
<comment type="caution">
    <text evidence="4">The sequence shown here is derived from an EMBL/GenBank/DDBJ whole genome shotgun (WGS) entry which is preliminary data.</text>
</comment>
<sequence>MVIGNVEIDLSFIYELLNNPLVQMGLGLFVLIFLFAIALLIVRSFALGKSQVSKAFQKRILLITVPKELNDKKDSQPLSLQQIQEKIGVMESFFSTIAGQKSEKGLKAWLFGHRDVFTFEMVVLGGKVHFYIAVPDHLYDYIHEQINAQFTHAFIEEVPDYNMFSPKGLIKGTMLKLVHPDFLPIKTYKKLEADPLNVITNALSNIDEKDGAAIQIVIKSARPSWRKFGLKIASKMQQGKKYEDAWREVKGGVWSWFRGMAKAGKPKTEGQPPEQYRLSPLEEEMVKGIEETCNKAGADVNIRIVVSSQNQTKLDVYLNNIVNAFSQYNIYKFGNKFEPVNRSQKRLINDFIYRKFDEGRSSVLNTEALTSLYHLPISGINDSPAIKWLDAKKAPAPDNVPQEGLLMGYNVYRGRKTPVRIARDMRRRHMYSIGMTGTGKSWFIEGMIMQDIANGEGCCYIDPHGDTIDRILKRIPAERAEDVVVLDPSDVDRPIGLNLLEFHSQEEKTFAINELMAIFDKLYDLKATGGPMFEQYFKNAAALIMADPESGSTLLEISRVLADEDFRSYKLSKCQDQLVKDFWEKEAQKAGGEASLANMVPYITSKMSPFVSNDFVRPIISQQNSTIDFSDIMNTKKILLIKLSKGKIGQINANLLGMLVIGKLLMAALARGSMAEEDRKDFYLYVDEFQNFLTDSMEIILSEARKYRLCLCVTHQYIGQLVKNNDTKFKDAIFGNVGTKCTFRIGVEDAEAMTKEFAGVFQENDFLNCPSYNCYVKLLIDNANPPGFNMATMHLDSVPGVPAENTELAEAIKKLSRLKYGKDPEVIAMEVKERQAKTF</sequence>
<keyword evidence="1" id="KW-0812">Transmembrane</keyword>
<dbReference type="AlphaFoldDB" id="A0A1F5TCP4"/>
<dbReference type="Proteomes" id="UP000178656">
    <property type="component" value="Unassembled WGS sequence"/>
</dbReference>
<reference evidence="4 5" key="1">
    <citation type="journal article" date="2016" name="Nat. Commun.">
        <title>Thousands of microbial genomes shed light on interconnected biogeochemical processes in an aquifer system.</title>
        <authorList>
            <person name="Anantharaman K."/>
            <person name="Brown C.T."/>
            <person name="Hug L.A."/>
            <person name="Sharon I."/>
            <person name="Castelle C.J."/>
            <person name="Probst A.J."/>
            <person name="Thomas B.C."/>
            <person name="Singh A."/>
            <person name="Wilkins M.J."/>
            <person name="Karaoz U."/>
            <person name="Brodie E.L."/>
            <person name="Williams K.H."/>
            <person name="Hubbard S.S."/>
            <person name="Banfield J.F."/>
        </authorList>
    </citation>
    <scope>NUCLEOTIDE SEQUENCE [LARGE SCALE GENOMIC DNA]</scope>
</reference>